<dbReference type="SUPFAM" id="SSF158235">
    <property type="entry name" value="SOCS box-like"/>
    <property type="match status" value="1"/>
</dbReference>
<keyword evidence="3" id="KW-1052">Target cell membrane</keyword>
<proteinExistence type="predicted"/>
<feature type="repeat" description="ANK" evidence="8">
    <location>
        <begin position="75"/>
        <end position="107"/>
    </location>
</feature>
<keyword evidence="4" id="KW-0677">Repeat</keyword>
<dbReference type="Pfam" id="PF07525">
    <property type="entry name" value="SOCS_box"/>
    <property type="match status" value="1"/>
</dbReference>
<dbReference type="SMART" id="SM00969">
    <property type="entry name" value="SOCS_box"/>
    <property type="match status" value="1"/>
</dbReference>
<dbReference type="Pfam" id="PF00023">
    <property type="entry name" value="Ank"/>
    <property type="match status" value="1"/>
</dbReference>
<evidence type="ECO:0000256" key="3">
    <source>
        <dbReference type="ARBA" id="ARBA00022537"/>
    </source>
</evidence>
<dbReference type="InterPro" id="IPR001496">
    <property type="entry name" value="SOCS_box"/>
</dbReference>
<keyword evidence="5" id="KW-0638">Presynaptic neurotoxin</keyword>
<dbReference type="InterPro" id="IPR036036">
    <property type="entry name" value="SOCS_box-like_dom_sf"/>
</dbReference>
<sequence>MQIWTLHSQLLVAIQYNDSSTVESLLKRGVDSDTRIHDYGTHHTPALCLCAQRGHLDLVRLLLSHGCSINQVDTQGLSALHFACNHLFVEIAKLLIGNRAQLNMASNYGHIPLHLAAQQPSLELVRLLVESGSDLEKKDLDGRTPLVLAVVSNQFEIVEYLVLQGSDVNTQDNCGNTPLLHAINSGLTINSDIVKILLQAGANPNNPNNYGLNPLITTIRRCSEHTLDGQDTVRHLIDHNCNLNVYEYDSIVCGENALHLAITRNQDSITEMLVRAGADVNAPNLMGLSPISRLAKEGKTDLMKMMIASGADTNLNTNASLNDAIAVNNFRDHEMNHLIKDQNNCFPRLKHLCRVRLRNWLERRADTVVKQIQIPTSIRQYLLLMDI</sequence>
<reference evidence="10" key="1">
    <citation type="submission" date="2020-11" db="EMBL/GenBank/DDBJ databases">
        <authorList>
            <person name="Tran Van P."/>
        </authorList>
    </citation>
    <scope>NUCLEOTIDE SEQUENCE</scope>
</reference>
<comment type="subcellular location">
    <subcellularLocation>
        <location evidence="1">Target cell membrane</location>
    </subcellularLocation>
</comment>
<dbReference type="PROSITE" id="PS50225">
    <property type="entry name" value="SOCS"/>
    <property type="match status" value="1"/>
</dbReference>
<dbReference type="AlphaFoldDB" id="A0A7R9LZP9"/>
<keyword evidence="2" id="KW-0268">Exocytosis</keyword>
<evidence type="ECO:0000256" key="8">
    <source>
        <dbReference type="PROSITE-ProRule" id="PRU00023"/>
    </source>
</evidence>
<dbReference type="PROSITE" id="PS50297">
    <property type="entry name" value="ANK_REP_REGION"/>
    <property type="match status" value="4"/>
</dbReference>
<dbReference type="Gene3D" id="1.25.40.20">
    <property type="entry name" value="Ankyrin repeat-containing domain"/>
    <property type="match status" value="3"/>
</dbReference>
<evidence type="ECO:0000256" key="5">
    <source>
        <dbReference type="ARBA" id="ARBA00023028"/>
    </source>
</evidence>
<feature type="repeat" description="ANK" evidence="8">
    <location>
        <begin position="174"/>
        <end position="209"/>
    </location>
</feature>
<evidence type="ECO:0000313" key="11">
    <source>
        <dbReference type="Proteomes" id="UP000728032"/>
    </source>
</evidence>
<evidence type="ECO:0000256" key="4">
    <source>
        <dbReference type="ARBA" id="ARBA00022737"/>
    </source>
</evidence>
<dbReference type="GO" id="GO:0006887">
    <property type="term" value="P:exocytosis"/>
    <property type="evidence" value="ECO:0007669"/>
    <property type="project" value="UniProtKB-KW"/>
</dbReference>
<evidence type="ECO:0000256" key="6">
    <source>
        <dbReference type="ARBA" id="ARBA00023043"/>
    </source>
</evidence>
<dbReference type="PANTHER" id="PTHR24171:SF9">
    <property type="entry name" value="ANKYRIN REPEAT DOMAIN-CONTAINING PROTEIN 39"/>
    <property type="match status" value="1"/>
</dbReference>
<evidence type="ECO:0000256" key="2">
    <source>
        <dbReference type="ARBA" id="ARBA00022483"/>
    </source>
</evidence>
<dbReference type="PROSITE" id="PS50088">
    <property type="entry name" value="ANK_REPEAT"/>
    <property type="match status" value="7"/>
</dbReference>
<keyword evidence="6 8" id="KW-0040">ANK repeat</keyword>
<dbReference type="CDD" id="cd03716">
    <property type="entry name" value="SOCS_ASB_like"/>
    <property type="match status" value="1"/>
</dbReference>
<dbReference type="EMBL" id="CAJPVJ010003761">
    <property type="protein sequence ID" value="CAG2167923.1"/>
    <property type="molecule type" value="Genomic_DNA"/>
</dbReference>
<keyword evidence="7" id="KW-0472">Membrane</keyword>
<organism evidence="10">
    <name type="scientific">Oppiella nova</name>
    <dbReference type="NCBI Taxonomy" id="334625"/>
    <lineage>
        <taxon>Eukaryota</taxon>
        <taxon>Metazoa</taxon>
        <taxon>Ecdysozoa</taxon>
        <taxon>Arthropoda</taxon>
        <taxon>Chelicerata</taxon>
        <taxon>Arachnida</taxon>
        <taxon>Acari</taxon>
        <taxon>Acariformes</taxon>
        <taxon>Sarcoptiformes</taxon>
        <taxon>Oribatida</taxon>
        <taxon>Brachypylina</taxon>
        <taxon>Oppioidea</taxon>
        <taxon>Oppiidae</taxon>
        <taxon>Oppiella</taxon>
    </lineage>
</organism>
<keyword evidence="5" id="KW-0800">Toxin</keyword>
<dbReference type="InterPro" id="IPR036770">
    <property type="entry name" value="Ankyrin_rpt-contain_sf"/>
</dbReference>
<feature type="repeat" description="ANK" evidence="8">
    <location>
        <begin position="286"/>
        <end position="318"/>
    </location>
</feature>
<dbReference type="GO" id="GO:0044231">
    <property type="term" value="C:host cell presynaptic membrane"/>
    <property type="evidence" value="ECO:0007669"/>
    <property type="project" value="UniProtKB-KW"/>
</dbReference>
<dbReference type="PANTHER" id="PTHR24171">
    <property type="entry name" value="ANKYRIN REPEAT DOMAIN-CONTAINING PROTEIN 39-RELATED"/>
    <property type="match status" value="1"/>
</dbReference>
<dbReference type="GO" id="GO:0035556">
    <property type="term" value="P:intracellular signal transduction"/>
    <property type="evidence" value="ECO:0007669"/>
    <property type="project" value="InterPro"/>
</dbReference>
<dbReference type="OrthoDB" id="6430205at2759"/>
<feature type="domain" description="SOCS box" evidence="9">
    <location>
        <begin position="349"/>
        <end position="387"/>
    </location>
</feature>
<gene>
    <name evidence="10" type="ORF">ONB1V03_LOCUS7417</name>
</gene>
<feature type="repeat" description="ANK" evidence="8">
    <location>
        <begin position="42"/>
        <end position="74"/>
    </location>
</feature>
<keyword evidence="7" id="KW-1053">Target membrane</keyword>
<feature type="repeat" description="ANK" evidence="8">
    <location>
        <begin position="253"/>
        <end position="285"/>
    </location>
</feature>
<evidence type="ECO:0000313" key="10">
    <source>
        <dbReference type="EMBL" id="CAD7649685.1"/>
    </source>
</evidence>
<dbReference type="SMART" id="SM00248">
    <property type="entry name" value="ANK"/>
    <property type="match status" value="9"/>
</dbReference>
<dbReference type="GO" id="GO:0044218">
    <property type="term" value="C:other organism cell membrane"/>
    <property type="evidence" value="ECO:0007669"/>
    <property type="project" value="UniProtKB-KW"/>
</dbReference>
<dbReference type="Gene3D" id="1.10.750.20">
    <property type="entry name" value="SOCS box"/>
    <property type="match status" value="1"/>
</dbReference>
<dbReference type="Pfam" id="PF12796">
    <property type="entry name" value="Ank_2"/>
    <property type="match status" value="2"/>
</dbReference>
<accession>A0A7R9LZP9</accession>
<evidence type="ECO:0000256" key="7">
    <source>
        <dbReference type="ARBA" id="ARBA00023298"/>
    </source>
</evidence>
<evidence type="ECO:0000256" key="1">
    <source>
        <dbReference type="ARBA" id="ARBA00004175"/>
    </source>
</evidence>
<dbReference type="Proteomes" id="UP000728032">
    <property type="component" value="Unassembled WGS sequence"/>
</dbReference>
<dbReference type="InterPro" id="IPR002110">
    <property type="entry name" value="Ankyrin_rpt"/>
</dbReference>
<feature type="repeat" description="ANK" evidence="8">
    <location>
        <begin position="108"/>
        <end position="140"/>
    </location>
</feature>
<protein>
    <recommendedName>
        <fullName evidence="9">SOCS box domain-containing protein</fullName>
    </recommendedName>
</protein>
<dbReference type="SUPFAM" id="SSF48403">
    <property type="entry name" value="Ankyrin repeat"/>
    <property type="match status" value="1"/>
</dbReference>
<keyword evidence="5" id="KW-0528">Neurotoxin</keyword>
<keyword evidence="11" id="KW-1185">Reference proteome</keyword>
<evidence type="ECO:0000259" key="9">
    <source>
        <dbReference type="PROSITE" id="PS50225"/>
    </source>
</evidence>
<name>A0A7R9LZP9_9ACAR</name>
<dbReference type="EMBL" id="OC918586">
    <property type="protein sequence ID" value="CAD7649685.1"/>
    <property type="molecule type" value="Genomic_DNA"/>
</dbReference>
<feature type="repeat" description="ANK" evidence="8">
    <location>
        <begin position="141"/>
        <end position="173"/>
    </location>
</feature>
<dbReference type="PRINTS" id="PR01415">
    <property type="entry name" value="ANKYRIN"/>
</dbReference>